<proteinExistence type="predicted"/>
<dbReference type="Proteomes" id="UP000694005">
    <property type="component" value="Chromosome A03"/>
</dbReference>
<evidence type="ECO:0000313" key="2">
    <source>
        <dbReference type="Proteomes" id="UP000694005"/>
    </source>
</evidence>
<gene>
    <name evidence="1" type="ORF">BRAPAZ1V2_A03P60120.2</name>
</gene>
<evidence type="ECO:0000313" key="1">
    <source>
        <dbReference type="EMBL" id="CAG7884669.1"/>
    </source>
</evidence>
<protein>
    <submittedName>
        <fullName evidence="1">Uncharacterized protein</fullName>
    </submittedName>
</protein>
<organism evidence="1 2">
    <name type="scientific">Brassica campestris</name>
    <name type="common">Field mustard</name>
    <dbReference type="NCBI Taxonomy" id="3711"/>
    <lineage>
        <taxon>Eukaryota</taxon>
        <taxon>Viridiplantae</taxon>
        <taxon>Streptophyta</taxon>
        <taxon>Embryophyta</taxon>
        <taxon>Tracheophyta</taxon>
        <taxon>Spermatophyta</taxon>
        <taxon>Magnoliopsida</taxon>
        <taxon>eudicotyledons</taxon>
        <taxon>Gunneridae</taxon>
        <taxon>Pentapetalae</taxon>
        <taxon>rosids</taxon>
        <taxon>malvids</taxon>
        <taxon>Brassicales</taxon>
        <taxon>Brassicaceae</taxon>
        <taxon>Brassiceae</taxon>
        <taxon>Brassica</taxon>
    </lineage>
</organism>
<name>A0A8D9GPK5_BRACM</name>
<dbReference type="EMBL" id="LS974619">
    <property type="protein sequence ID" value="CAG7884669.1"/>
    <property type="molecule type" value="Genomic_DNA"/>
</dbReference>
<dbReference type="Gramene" id="A03p60120.2_BraZ1">
    <property type="protein sequence ID" value="A03p60120.2_BraZ1.CDS"/>
    <property type="gene ID" value="A03g60120.2_BraZ1"/>
</dbReference>
<feature type="non-terminal residue" evidence="1">
    <location>
        <position position="116"/>
    </location>
</feature>
<sequence length="116" mass="12979">IDSYRFRSPSNRSTASETDHHQFGSLIHRLSRKYRSLSFDTGLRLIASLSGSQTCGSPTRLVMSTSALNTDRKNVTGPTGYVLEDVPHFSELITSQTLLHIQIHYKTTLLTLLLSK</sequence>
<accession>A0A8D9GPK5</accession>
<dbReference type="AlphaFoldDB" id="A0A8D9GPK5"/>
<reference evidence="1 2" key="1">
    <citation type="submission" date="2021-07" db="EMBL/GenBank/DDBJ databases">
        <authorList>
            <consortium name="Genoscope - CEA"/>
            <person name="William W."/>
        </authorList>
    </citation>
    <scope>NUCLEOTIDE SEQUENCE [LARGE SCALE GENOMIC DNA]</scope>
</reference>